<evidence type="ECO:0000313" key="5">
    <source>
        <dbReference type="Proteomes" id="UP000050502"/>
    </source>
</evidence>
<dbReference type="InParanoid" id="A0A0M9UC44"/>
<gene>
    <name evidence="2" type="ORF">ARMA_0967</name>
    <name evidence="3" type="ORF">SE16_06955</name>
</gene>
<dbReference type="GO" id="GO:0006825">
    <property type="term" value="P:copper ion transport"/>
    <property type="evidence" value="ECO:0007669"/>
    <property type="project" value="InterPro"/>
</dbReference>
<proteinExistence type="predicted"/>
<evidence type="ECO:0000313" key="4">
    <source>
        <dbReference type="Proteomes" id="UP000037784"/>
    </source>
</evidence>
<feature type="domain" description="HMA" evidence="1">
    <location>
        <begin position="2"/>
        <end position="67"/>
    </location>
</feature>
<reference evidence="3 5" key="2">
    <citation type="submission" date="2015-07" db="EMBL/GenBank/DDBJ databases">
        <title>Whole genome sequence of Ardenticatena maritima DSM 23922.</title>
        <authorList>
            <person name="Hemp J."/>
            <person name="Ward L.M."/>
            <person name="Pace L.A."/>
            <person name="Fischer W.W."/>
        </authorList>
    </citation>
    <scope>NUCLEOTIDE SEQUENCE [LARGE SCALE GENOMIC DNA]</scope>
    <source>
        <strain evidence="3 5">110S</strain>
    </source>
</reference>
<evidence type="ECO:0000313" key="2">
    <source>
        <dbReference type="EMBL" id="GAP62544.1"/>
    </source>
</evidence>
<dbReference type="InterPro" id="IPR000428">
    <property type="entry name" value="Cu-bd"/>
</dbReference>
<dbReference type="Proteomes" id="UP000050502">
    <property type="component" value="Unassembled WGS sequence"/>
</dbReference>
<protein>
    <submittedName>
        <fullName evidence="3">Heavy metal transporter</fullName>
    </submittedName>
</protein>
<evidence type="ECO:0000259" key="1">
    <source>
        <dbReference type="PROSITE" id="PS50846"/>
    </source>
</evidence>
<dbReference type="InterPro" id="IPR036163">
    <property type="entry name" value="HMA_dom_sf"/>
</dbReference>
<dbReference type="EMBL" id="LGKN01000004">
    <property type="protein sequence ID" value="KPL88518.1"/>
    <property type="molecule type" value="Genomic_DNA"/>
</dbReference>
<dbReference type="GO" id="GO:0005507">
    <property type="term" value="F:copper ion binding"/>
    <property type="evidence" value="ECO:0007669"/>
    <property type="project" value="InterPro"/>
</dbReference>
<dbReference type="STRING" id="872965.SE16_06955"/>
<reference evidence="4" key="3">
    <citation type="submission" date="2015-08" db="EMBL/GenBank/DDBJ databases">
        <title>Draft Genome Sequence of a Heterotrophic Facultative Anaerobic Bacterium Ardenticatena maritima Strain 110S.</title>
        <authorList>
            <person name="Kawaichi S."/>
            <person name="Yoshida T."/>
            <person name="Sako Y."/>
            <person name="Nakamura R."/>
        </authorList>
    </citation>
    <scope>NUCLEOTIDE SEQUENCE [LARGE SCALE GENOMIC DNA]</scope>
    <source>
        <strain evidence="4">110S</strain>
    </source>
</reference>
<accession>A0A0M9UC44</accession>
<dbReference type="Proteomes" id="UP000037784">
    <property type="component" value="Unassembled WGS sequence"/>
</dbReference>
<dbReference type="CDD" id="cd00371">
    <property type="entry name" value="HMA"/>
    <property type="match status" value="1"/>
</dbReference>
<organism evidence="2 4">
    <name type="scientific">Ardenticatena maritima</name>
    <dbReference type="NCBI Taxonomy" id="872965"/>
    <lineage>
        <taxon>Bacteria</taxon>
        <taxon>Bacillati</taxon>
        <taxon>Chloroflexota</taxon>
        <taxon>Ardenticatenia</taxon>
        <taxon>Ardenticatenales</taxon>
        <taxon>Ardenticatenaceae</taxon>
        <taxon>Ardenticatena</taxon>
    </lineage>
</organism>
<dbReference type="RefSeq" id="WP_054492455.1">
    <property type="nucleotide sequence ID" value="NZ_BBZA01000062.1"/>
</dbReference>
<name>A0A0M9UC44_9CHLR</name>
<dbReference type="PRINTS" id="PR00944">
    <property type="entry name" value="CUEXPORT"/>
</dbReference>
<keyword evidence="4" id="KW-1185">Reference proteome</keyword>
<dbReference type="EMBL" id="BBZA01000062">
    <property type="protein sequence ID" value="GAP62544.1"/>
    <property type="molecule type" value="Genomic_DNA"/>
</dbReference>
<dbReference type="SUPFAM" id="SSF55008">
    <property type="entry name" value="HMA, heavy metal-associated domain"/>
    <property type="match status" value="1"/>
</dbReference>
<dbReference type="PROSITE" id="PS50846">
    <property type="entry name" value="HMA_2"/>
    <property type="match status" value="1"/>
</dbReference>
<dbReference type="Gene3D" id="3.30.70.100">
    <property type="match status" value="1"/>
</dbReference>
<comment type="caution">
    <text evidence="2">The sequence shown here is derived from an EMBL/GenBank/DDBJ whole genome shotgun (WGS) entry which is preliminary data.</text>
</comment>
<dbReference type="InterPro" id="IPR006121">
    <property type="entry name" value="HMA_dom"/>
</dbReference>
<dbReference type="Pfam" id="PF00403">
    <property type="entry name" value="HMA"/>
    <property type="match status" value="1"/>
</dbReference>
<dbReference type="FunCoup" id="A0A0M9UC44">
    <property type="interactions" value="37"/>
</dbReference>
<reference evidence="2 4" key="1">
    <citation type="journal article" date="2015" name="Genome Announc.">
        <title>Draft Genome Sequence of a Heterotrophic Facultative Anaerobic Thermophilic Bacterium, Ardenticatena maritima Strain 110ST.</title>
        <authorList>
            <person name="Kawaichi S."/>
            <person name="Yoshida T."/>
            <person name="Sako Y."/>
            <person name="Nakamura R."/>
        </authorList>
    </citation>
    <scope>NUCLEOTIDE SEQUENCE [LARGE SCALE GENOMIC DNA]</scope>
    <source>
        <strain evidence="2 4">110S</strain>
    </source>
</reference>
<evidence type="ECO:0000313" key="3">
    <source>
        <dbReference type="EMBL" id="KPL88518.1"/>
    </source>
</evidence>
<dbReference type="AlphaFoldDB" id="A0A0M9UC44"/>
<sequence length="71" mass="7826">MQTETYAVPSISCGHCVMTIQRELKELEGVVDVKADQETKRVVVTYDAPASREKIAALMEEIGYPIAEVIA</sequence>
<dbReference type="OrthoDB" id="9813965at2"/>